<evidence type="ECO:0000256" key="6">
    <source>
        <dbReference type="ARBA" id="ARBA00022692"/>
    </source>
</evidence>
<evidence type="ECO:0000256" key="10">
    <source>
        <dbReference type="ARBA" id="ARBA00061390"/>
    </source>
</evidence>
<comment type="caution">
    <text evidence="18">The sequence shown here is derived from an EMBL/GenBank/DDBJ whole genome shotgun (WGS) entry which is preliminary data.</text>
</comment>
<comment type="subcellular location">
    <subcellularLocation>
        <location evidence="2">Vacuole membrane</location>
        <topology evidence="2">Multi-pass membrane protein</topology>
    </subcellularLocation>
</comment>
<dbReference type="InterPro" id="IPR004331">
    <property type="entry name" value="SPX_dom"/>
</dbReference>
<comment type="catalytic activity">
    <reaction evidence="9">
        <text>[phosphate](n) + ATP = [phosphate](n+1) + ADP</text>
        <dbReference type="Rhea" id="RHEA:19573"/>
        <dbReference type="Rhea" id="RHEA-COMP:9859"/>
        <dbReference type="Rhea" id="RHEA-COMP:14280"/>
        <dbReference type="ChEBI" id="CHEBI:16838"/>
        <dbReference type="ChEBI" id="CHEBI:30616"/>
        <dbReference type="ChEBI" id="CHEBI:456216"/>
        <dbReference type="EC" id="2.7.4.1"/>
    </reaction>
    <physiologicalReaction direction="left-to-right" evidence="9">
        <dbReference type="Rhea" id="RHEA:19574"/>
    </physiologicalReaction>
</comment>
<dbReference type="CDD" id="cd07751">
    <property type="entry name" value="PolyPPase_VTC4_like"/>
    <property type="match status" value="1"/>
</dbReference>
<evidence type="ECO:0000256" key="8">
    <source>
        <dbReference type="ARBA" id="ARBA00023136"/>
    </source>
</evidence>
<keyword evidence="7 16" id="KW-1133">Transmembrane helix</keyword>
<dbReference type="GO" id="GO:0006799">
    <property type="term" value="P:polyphosphate biosynthetic process"/>
    <property type="evidence" value="ECO:0007669"/>
    <property type="project" value="UniProtKB-ARBA"/>
</dbReference>
<evidence type="ECO:0000256" key="14">
    <source>
        <dbReference type="ARBA" id="ARBA00081313"/>
    </source>
</evidence>
<feature type="transmembrane region" description="Helical" evidence="16">
    <location>
        <begin position="677"/>
        <end position="695"/>
    </location>
</feature>
<gene>
    <name evidence="18" type="ORF">ATC70_007205</name>
</gene>
<dbReference type="InterPro" id="IPR018966">
    <property type="entry name" value="VTC_domain"/>
</dbReference>
<evidence type="ECO:0000256" key="15">
    <source>
        <dbReference type="SAM" id="MobiDB-lite"/>
    </source>
</evidence>
<dbReference type="EC" id="2.7.4.1" evidence="3"/>
<dbReference type="InterPro" id="IPR051572">
    <property type="entry name" value="VTC_Complex_Subunit"/>
</dbReference>
<feature type="compositionally biased region" description="Polar residues" evidence="15">
    <location>
        <begin position="527"/>
        <end position="547"/>
    </location>
</feature>
<evidence type="ECO:0000256" key="5">
    <source>
        <dbReference type="ARBA" id="ARBA00022679"/>
    </source>
</evidence>
<sequence>MKYGQELQQNVFAPWRLSYIAYDVLKQELKSRQLDHGWTDKDESDFTNLLDNELTKVYDFVNAKLAEIDARILYCERTIQTLQKNPSMASDANYGIMDEALTEILFDVNDLSRFTRVNFVAIQKILKKHDKWTGLNLKHEFVGRLREKPLDKQRFDVAIIYISALHDICRNRGKQSPGNSASGGDQNAFERATAKYWIHPDNITEVKAIIMLHLPVLIFNKDKKWEPSDSAISSTYFDNSNFDLYTGRLQRDEEAEAIRFRWYGPMSSSSVFIERKTHHASWLDGASVKDRFRIKENQVNQFMTGLYTADQIANDQRKSGAEASAVESAHFIAQGVQKSFREKRLEPMLRAFYNRTAFQLPDNQRVRISLDTDLTFIREDHLDGVSRRQPTYNWRRNDVGIDYPFPHVKESDILRFPYAVLETKLQTHLGQEPPAWLNSLVESHLVHEVPRFSKYLHGACHFYRERLPLLPWWLAELNVDIRKPRNENIGLTRSRSFKPLIDGKYRRAMIEEKERANQQAVVGGGEQISTRSSSSGTAINNGSSSSMEDFKNKEYTHMDSSLPPVPPGKNEAVPLNAAATKDAQQGAISSFPPQIQKFFNNRKSQDQHNKSADLELGAAVTGDEFETTNKRHKVKVRVEPKVFFANERTFIAWLQFCALLLTVALNLLNFGDTISRTVGGIFIGLSAGIAIYALYRFEKRAWMINRRVDGRYDDIWGPAVLCLLLVIALVVNFYLRFR</sequence>
<dbReference type="FunFam" id="3.20.100.30:FF:000001">
    <property type="entry name" value="Vacuolar transporter chaperone 4"/>
    <property type="match status" value="1"/>
</dbReference>
<feature type="transmembrane region" description="Helical" evidence="16">
    <location>
        <begin position="715"/>
        <end position="735"/>
    </location>
</feature>
<proteinExistence type="inferred from homology"/>
<comment type="similarity">
    <text evidence="10">Belongs to the VTC4 family.</text>
</comment>
<evidence type="ECO:0000256" key="16">
    <source>
        <dbReference type="SAM" id="Phobius"/>
    </source>
</evidence>
<feature type="domain" description="SPX" evidence="17">
    <location>
        <begin position="1"/>
        <end position="143"/>
    </location>
</feature>
<dbReference type="GO" id="GO:0000329">
    <property type="term" value="C:fungal-type vacuole membrane"/>
    <property type="evidence" value="ECO:0007669"/>
    <property type="project" value="TreeGrafter"/>
</dbReference>
<dbReference type="RefSeq" id="XP_064676567.1">
    <property type="nucleotide sequence ID" value="XM_064826469.1"/>
</dbReference>
<dbReference type="Gene3D" id="3.20.100.30">
    <property type="entry name" value="VTC, catalytic tunnel domain"/>
    <property type="match status" value="1"/>
</dbReference>
<name>A0AAN7HWK2_9FUNG</name>
<keyword evidence="19" id="KW-1185">Reference proteome</keyword>
<reference evidence="18 19" key="1">
    <citation type="submission" date="2022-11" db="EMBL/GenBank/DDBJ databases">
        <title>Mucor velutinosus strain NIH1002 WGS.</title>
        <authorList>
            <person name="Subramanian P."/>
            <person name="Mullikin J.C."/>
            <person name="Segre J.A."/>
            <person name="Zelazny A.M."/>
        </authorList>
    </citation>
    <scope>NUCLEOTIDE SEQUENCE [LARGE SCALE GENOMIC DNA]</scope>
    <source>
        <strain evidence="18 19">NIH1002</strain>
    </source>
</reference>
<dbReference type="CDD" id="cd14480">
    <property type="entry name" value="SPX_VTC2_like"/>
    <property type="match status" value="1"/>
</dbReference>
<dbReference type="AlphaFoldDB" id="A0AAN7HWK2"/>
<dbReference type="Pfam" id="PF02656">
    <property type="entry name" value="DUF202"/>
    <property type="match status" value="1"/>
</dbReference>
<evidence type="ECO:0000256" key="13">
    <source>
        <dbReference type="ARBA" id="ARBA00080494"/>
    </source>
</evidence>
<protein>
    <recommendedName>
        <fullName evidence="11">Vacuolar transporter chaperone complex subunit 4</fullName>
        <ecNumber evidence="3">2.7.4.1</ecNumber>
    </recommendedName>
    <alternativeName>
        <fullName evidence="13">Polyphosphate kinase</fullName>
    </alternativeName>
    <alternativeName>
        <fullName evidence="12">SPX-dependent polyphosphate polymerase VTC subunit 4</fullName>
    </alternativeName>
    <alternativeName>
        <fullName evidence="14">Vacuolar membrane polyphosphate polymerase catalytic subunit</fullName>
    </alternativeName>
</protein>
<comment type="cofactor">
    <cofactor evidence="1">
        <name>Mn(2+)</name>
        <dbReference type="ChEBI" id="CHEBI:29035"/>
    </cofactor>
</comment>
<dbReference type="InterPro" id="IPR003807">
    <property type="entry name" value="DUF202"/>
</dbReference>
<evidence type="ECO:0000259" key="17">
    <source>
        <dbReference type="PROSITE" id="PS51382"/>
    </source>
</evidence>
<dbReference type="InterPro" id="IPR042267">
    <property type="entry name" value="VTC_sf"/>
</dbReference>
<keyword evidence="8 16" id="KW-0472">Membrane</keyword>
<evidence type="ECO:0000313" key="18">
    <source>
        <dbReference type="EMBL" id="KAK4509901.1"/>
    </source>
</evidence>
<evidence type="ECO:0000256" key="12">
    <source>
        <dbReference type="ARBA" id="ARBA00075894"/>
    </source>
</evidence>
<feature type="region of interest" description="Disordered" evidence="15">
    <location>
        <begin position="516"/>
        <end position="549"/>
    </location>
</feature>
<evidence type="ECO:0000256" key="4">
    <source>
        <dbReference type="ARBA" id="ARBA00022554"/>
    </source>
</evidence>
<feature type="transmembrane region" description="Helical" evidence="16">
    <location>
        <begin position="650"/>
        <end position="670"/>
    </location>
</feature>
<dbReference type="GO" id="GO:0033254">
    <property type="term" value="C:vacuolar transporter chaperone complex"/>
    <property type="evidence" value="ECO:0007669"/>
    <property type="project" value="TreeGrafter"/>
</dbReference>
<evidence type="ECO:0000256" key="7">
    <source>
        <dbReference type="ARBA" id="ARBA00022989"/>
    </source>
</evidence>
<evidence type="ECO:0000313" key="19">
    <source>
        <dbReference type="Proteomes" id="UP001304243"/>
    </source>
</evidence>
<dbReference type="GeneID" id="89950891"/>
<evidence type="ECO:0000256" key="2">
    <source>
        <dbReference type="ARBA" id="ARBA00004128"/>
    </source>
</evidence>
<dbReference type="PANTHER" id="PTHR46140:SF1">
    <property type="entry name" value="VACUOLAR TRANSPORTER CHAPERONE COMPLEX SUBUNIT 4-RELATED"/>
    <property type="match status" value="1"/>
</dbReference>
<evidence type="ECO:0000256" key="1">
    <source>
        <dbReference type="ARBA" id="ARBA00001936"/>
    </source>
</evidence>
<evidence type="ECO:0000256" key="9">
    <source>
        <dbReference type="ARBA" id="ARBA00050204"/>
    </source>
</evidence>
<keyword evidence="5" id="KW-0808">Transferase</keyword>
<keyword evidence="6 16" id="KW-0812">Transmembrane</keyword>
<keyword evidence="4" id="KW-0926">Vacuole</keyword>
<dbReference type="PROSITE" id="PS51382">
    <property type="entry name" value="SPX"/>
    <property type="match status" value="1"/>
</dbReference>
<evidence type="ECO:0000256" key="3">
    <source>
        <dbReference type="ARBA" id="ARBA00012960"/>
    </source>
</evidence>
<organism evidence="18 19">
    <name type="scientific">Mucor velutinosus</name>
    <dbReference type="NCBI Taxonomy" id="708070"/>
    <lineage>
        <taxon>Eukaryota</taxon>
        <taxon>Fungi</taxon>
        <taxon>Fungi incertae sedis</taxon>
        <taxon>Mucoromycota</taxon>
        <taxon>Mucoromycotina</taxon>
        <taxon>Mucoromycetes</taxon>
        <taxon>Mucorales</taxon>
        <taxon>Mucorineae</taxon>
        <taxon>Mucoraceae</taxon>
        <taxon>Mucor</taxon>
    </lineage>
</organism>
<dbReference type="Pfam" id="PF09359">
    <property type="entry name" value="VTC"/>
    <property type="match status" value="1"/>
</dbReference>
<dbReference type="GO" id="GO:0008976">
    <property type="term" value="F:polyphosphate kinase activity"/>
    <property type="evidence" value="ECO:0007669"/>
    <property type="project" value="UniProtKB-EC"/>
</dbReference>
<dbReference type="PANTHER" id="PTHR46140">
    <property type="entry name" value="VACUOLAR TRANSPORTER CHAPERONE 1-RELATED"/>
    <property type="match status" value="1"/>
</dbReference>
<dbReference type="EMBL" id="JASEJX010000038">
    <property type="protein sequence ID" value="KAK4509901.1"/>
    <property type="molecule type" value="Genomic_DNA"/>
</dbReference>
<evidence type="ECO:0000256" key="11">
    <source>
        <dbReference type="ARBA" id="ARBA00067464"/>
    </source>
</evidence>
<dbReference type="Proteomes" id="UP001304243">
    <property type="component" value="Unassembled WGS sequence"/>
</dbReference>
<accession>A0AAN7HWK2</accession>